<evidence type="ECO:0000256" key="11">
    <source>
        <dbReference type="RuleBase" id="RU004450"/>
    </source>
</evidence>
<evidence type="ECO:0000256" key="3">
    <source>
        <dbReference type="ARBA" id="ARBA00022448"/>
    </source>
</evidence>
<keyword evidence="7 12" id="KW-1133">Transmembrane helix</keyword>
<dbReference type="InterPro" id="IPR000568">
    <property type="entry name" value="ATP_synth_F0_asu"/>
</dbReference>
<dbReference type="SUPFAM" id="SSF81336">
    <property type="entry name" value="F1F0 ATP synthase subunit A"/>
    <property type="match status" value="1"/>
</dbReference>
<comment type="subcellular location">
    <subcellularLocation>
        <location evidence="1">Membrane</location>
        <topology evidence="1">Multi-pass membrane protein</topology>
    </subcellularLocation>
    <subcellularLocation>
        <location evidence="11">Mitochondrion inner membrane</location>
        <topology evidence="11">Multi-pass membrane protein</topology>
    </subcellularLocation>
</comment>
<keyword evidence="5 12" id="KW-0812">Transmembrane</keyword>
<dbReference type="AlphaFoldDB" id="A0AA49K519"/>
<keyword evidence="8" id="KW-0406">Ion transport</keyword>
<sequence length="186" mass="19197">MGGLGLAMAWGLSGTLFAASLNIGLMKGLSSSFRYLSALGSSVAVSLVLLNLTGLLVSGAWTMGYGLVMAVSVTVWVWGVMSLIGGWGLSTYLSHFAIAGVGGVLGLILPLAEFVSVAVRPLTLGVRLATNISSGHVLMLMMGLALGAVKAGVWLLPLWVAVVVLEVFVCVLQGVIYSVLVVIYVD</sequence>
<feature type="transmembrane region" description="Helical" evidence="12">
    <location>
        <begin position="92"/>
        <end position="112"/>
    </location>
</feature>
<evidence type="ECO:0000256" key="9">
    <source>
        <dbReference type="ARBA" id="ARBA00023136"/>
    </source>
</evidence>
<feature type="transmembrane region" description="Helical" evidence="12">
    <location>
        <begin position="158"/>
        <end position="185"/>
    </location>
</feature>
<dbReference type="EMBL" id="OR215045">
    <property type="protein sequence ID" value="WKY96612.1"/>
    <property type="molecule type" value="Genomic_DNA"/>
</dbReference>
<geneLocation type="mitochondrion" evidence="13"/>
<keyword evidence="10" id="KW-0066">ATP synthesis</keyword>
<feature type="transmembrane region" description="Helical" evidence="12">
    <location>
        <begin position="34"/>
        <end position="57"/>
    </location>
</feature>
<evidence type="ECO:0000256" key="7">
    <source>
        <dbReference type="ARBA" id="ARBA00022989"/>
    </source>
</evidence>
<keyword evidence="9 12" id="KW-0472">Membrane</keyword>
<dbReference type="Pfam" id="PF00119">
    <property type="entry name" value="ATP-synt_A"/>
    <property type="match status" value="1"/>
</dbReference>
<evidence type="ECO:0000256" key="1">
    <source>
        <dbReference type="ARBA" id="ARBA00004141"/>
    </source>
</evidence>
<keyword evidence="4" id="KW-0138">CF(0)</keyword>
<dbReference type="InterPro" id="IPR035908">
    <property type="entry name" value="F0_ATP_A_sf"/>
</dbReference>
<protein>
    <recommendedName>
        <fullName evidence="11">ATP synthase subunit a</fullName>
    </recommendedName>
</protein>
<gene>
    <name evidence="13" type="primary">atp6</name>
</gene>
<dbReference type="Gene3D" id="1.20.120.220">
    <property type="entry name" value="ATP synthase, F0 complex, subunit A"/>
    <property type="match status" value="1"/>
</dbReference>
<evidence type="ECO:0000256" key="10">
    <source>
        <dbReference type="ARBA" id="ARBA00023310"/>
    </source>
</evidence>
<dbReference type="GO" id="GO:0045259">
    <property type="term" value="C:proton-transporting ATP synthase complex"/>
    <property type="evidence" value="ECO:0007669"/>
    <property type="project" value="UniProtKB-KW"/>
</dbReference>
<comment type="similarity">
    <text evidence="2">Belongs to the ATPase A chain family.</text>
</comment>
<evidence type="ECO:0000256" key="4">
    <source>
        <dbReference type="ARBA" id="ARBA00022547"/>
    </source>
</evidence>
<reference evidence="13" key="1">
    <citation type="submission" date="2023-06" db="EMBL/GenBank/DDBJ databases">
        <title>COMPLETE SEQUENCE AND GENE ORGANIZATION OF THE MITOCHONDRIAL GENOME OF Longicollum sp.</title>
        <authorList>
            <person name="Ren Z."/>
            <person name="Fu P."/>
        </authorList>
    </citation>
    <scope>NUCLEOTIDE SEQUENCE</scope>
</reference>
<dbReference type="GO" id="GO:0015986">
    <property type="term" value="P:proton motive force-driven ATP synthesis"/>
    <property type="evidence" value="ECO:0007669"/>
    <property type="project" value="InterPro"/>
</dbReference>
<evidence type="ECO:0000256" key="2">
    <source>
        <dbReference type="ARBA" id="ARBA00006810"/>
    </source>
</evidence>
<evidence type="ECO:0000256" key="8">
    <source>
        <dbReference type="ARBA" id="ARBA00023065"/>
    </source>
</evidence>
<name>A0AA49K519_9BILA</name>
<dbReference type="GO" id="GO:0015078">
    <property type="term" value="F:proton transmembrane transporter activity"/>
    <property type="evidence" value="ECO:0007669"/>
    <property type="project" value="InterPro"/>
</dbReference>
<dbReference type="GO" id="GO:0005743">
    <property type="term" value="C:mitochondrial inner membrane"/>
    <property type="evidence" value="ECO:0007669"/>
    <property type="project" value="UniProtKB-SubCell"/>
</dbReference>
<feature type="transmembrane region" description="Helical" evidence="12">
    <location>
        <begin position="64"/>
        <end position="86"/>
    </location>
</feature>
<keyword evidence="13" id="KW-0496">Mitochondrion</keyword>
<organism evidence="13">
    <name type="scientific">Longicollum sp.</name>
    <name type="common">in: thorny-headed worms</name>
    <dbReference type="NCBI Taxonomy" id="3073164"/>
    <lineage>
        <taxon>Eukaryota</taxon>
        <taxon>Metazoa</taxon>
        <taxon>Spiralia</taxon>
        <taxon>Lophotrochozoa</taxon>
        <taxon>Acanthocephala</taxon>
        <taxon>Palaeacanthocephala</taxon>
        <taxon>Echinorhynchida</taxon>
        <taxon>Pomphorhynchidae</taxon>
        <taxon>Longicollum</taxon>
    </lineage>
</organism>
<evidence type="ECO:0000313" key="13">
    <source>
        <dbReference type="EMBL" id="WKY96612.1"/>
    </source>
</evidence>
<proteinExistence type="inferred from homology"/>
<evidence type="ECO:0000256" key="5">
    <source>
        <dbReference type="ARBA" id="ARBA00022692"/>
    </source>
</evidence>
<evidence type="ECO:0000256" key="6">
    <source>
        <dbReference type="ARBA" id="ARBA00022781"/>
    </source>
</evidence>
<accession>A0AA49K519</accession>
<keyword evidence="6" id="KW-0375">Hydrogen ion transport</keyword>
<dbReference type="PRINTS" id="PR00123">
    <property type="entry name" value="ATPASEA"/>
</dbReference>
<evidence type="ECO:0000256" key="12">
    <source>
        <dbReference type="SAM" id="Phobius"/>
    </source>
</evidence>
<keyword evidence="3" id="KW-0813">Transport</keyword>